<dbReference type="PANTHER" id="PTHR45790">
    <property type="entry name" value="SIROHEME SYNTHASE-RELATED"/>
    <property type="match status" value="1"/>
</dbReference>
<dbReference type="RefSeq" id="WP_256532429.1">
    <property type="nucleotide sequence ID" value="NZ_CP101824.1"/>
</dbReference>
<evidence type="ECO:0000256" key="6">
    <source>
        <dbReference type="ARBA" id="ARBA00023244"/>
    </source>
</evidence>
<dbReference type="EC" id="2.1.1.107" evidence="2"/>
<evidence type="ECO:0000313" key="10">
    <source>
        <dbReference type="Proteomes" id="UP001595846"/>
    </source>
</evidence>
<dbReference type="InterPro" id="IPR035996">
    <property type="entry name" value="4pyrrol_Methylase_sf"/>
</dbReference>
<dbReference type="InterPro" id="IPR006366">
    <property type="entry name" value="CobA/CysG_C"/>
</dbReference>
<evidence type="ECO:0000256" key="4">
    <source>
        <dbReference type="ARBA" id="ARBA00022679"/>
    </source>
</evidence>
<dbReference type="InterPro" id="IPR014776">
    <property type="entry name" value="4pyrrole_Mease_sub2"/>
</dbReference>
<dbReference type="NCBIfam" id="NF004790">
    <property type="entry name" value="PRK06136.1"/>
    <property type="match status" value="1"/>
</dbReference>
<keyword evidence="4 7" id="KW-0808">Transferase</keyword>
<dbReference type="FunFam" id="3.30.950.10:FF:000001">
    <property type="entry name" value="Siroheme synthase"/>
    <property type="match status" value="1"/>
</dbReference>
<accession>A0ABD5NUA7</accession>
<keyword evidence="3 7" id="KW-0489">Methyltransferase</keyword>
<dbReference type="Gene3D" id="3.30.950.10">
    <property type="entry name" value="Methyltransferase, Cobalt-precorrin-4 Transmethylase, Domain 2"/>
    <property type="match status" value="1"/>
</dbReference>
<keyword evidence="5" id="KW-0949">S-adenosyl-L-methionine</keyword>
<comment type="caution">
    <text evidence="9">The sequence shown here is derived from an EMBL/GenBank/DDBJ whole genome shotgun (WGS) entry which is preliminary data.</text>
</comment>
<evidence type="ECO:0000256" key="3">
    <source>
        <dbReference type="ARBA" id="ARBA00022603"/>
    </source>
</evidence>
<evidence type="ECO:0000313" key="9">
    <source>
        <dbReference type="EMBL" id="MFC3960149.1"/>
    </source>
</evidence>
<evidence type="ECO:0000256" key="5">
    <source>
        <dbReference type="ARBA" id="ARBA00022691"/>
    </source>
</evidence>
<dbReference type="InterPro" id="IPR003043">
    <property type="entry name" value="Uropor_MeTrfase_CS"/>
</dbReference>
<dbReference type="PANTHER" id="PTHR45790:SF3">
    <property type="entry name" value="S-ADENOSYL-L-METHIONINE-DEPENDENT UROPORPHYRINOGEN III METHYLTRANSFERASE, CHLOROPLASTIC"/>
    <property type="match status" value="1"/>
</dbReference>
<sequence length="278" mass="28366">MSGAAGSVALVGAGPGDPDLLTVTARRRLDEADVILHDALVTDALLDTVPASADVVDVGKRAAGAGERATQDEINRLLVRLARRGRAVVRLKGGDPYVFGRGGEEAEFLAAAGVDVEVVPGVTSAVAAPAVAGIPVTHRDHASSLTVVTGHEDPTKAESALDWAALADTVAAGGTLVVLMGVGRLPEIVATLREHDLSADTPVAMVEKATWDDESTVTGTLSTIVARATDAGIEPPAVTVVGDVVAVRDRVIDRVRSARTVENARASTGVVLSDGGSR</sequence>
<keyword evidence="10" id="KW-1185">Reference proteome</keyword>
<dbReference type="InterPro" id="IPR050161">
    <property type="entry name" value="Siro_Cobalamin_biosynth"/>
</dbReference>
<dbReference type="EMBL" id="JBHSAQ010000016">
    <property type="protein sequence ID" value="MFC3960149.1"/>
    <property type="molecule type" value="Genomic_DNA"/>
</dbReference>
<dbReference type="InterPro" id="IPR000878">
    <property type="entry name" value="4pyrrol_Mease"/>
</dbReference>
<evidence type="ECO:0000256" key="7">
    <source>
        <dbReference type="RuleBase" id="RU003960"/>
    </source>
</evidence>
<reference evidence="9 10" key="1">
    <citation type="journal article" date="2019" name="Int. J. Syst. Evol. Microbiol.">
        <title>The Global Catalogue of Microorganisms (GCM) 10K type strain sequencing project: providing services to taxonomists for standard genome sequencing and annotation.</title>
        <authorList>
            <consortium name="The Broad Institute Genomics Platform"/>
            <consortium name="The Broad Institute Genome Sequencing Center for Infectious Disease"/>
            <person name="Wu L."/>
            <person name="Ma J."/>
        </authorList>
    </citation>
    <scope>NUCLEOTIDE SEQUENCE [LARGE SCALE GENOMIC DNA]</scope>
    <source>
        <strain evidence="9 10">IBRC-M 10256</strain>
    </source>
</reference>
<gene>
    <name evidence="9" type="primary">cobA</name>
    <name evidence="9" type="ORF">ACFOUR_17450</name>
</gene>
<evidence type="ECO:0000259" key="8">
    <source>
        <dbReference type="Pfam" id="PF00590"/>
    </source>
</evidence>
<dbReference type="SUPFAM" id="SSF53790">
    <property type="entry name" value="Tetrapyrrole methylase"/>
    <property type="match status" value="1"/>
</dbReference>
<dbReference type="GO" id="GO:0004851">
    <property type="term" value="F:uroporphyrin-III C-methyltransferase activity"/>
    <property type="evidence" value="ECO:0007669"/>
    <property type="project" value="UniProtKB-EC"/>
</dbReference>
<dbReference type="GeneID" id="73901511"/>
<protein>
    <recommendedName>
        <fullName evidence="2">uroporphyrinogen-III C-methyltransferase</fullName>
        <ecNumber evidence="2">2.1.1.107</ecNumber>
    </recommendedName>
</protein>
<organism evidence="9 10">
    <name type="scientific">Halovivax cerinus</name>
    <dbReference type="NCBI Taxonomy" id="1487865"/>
    <lineage>
        <taxon>Archaea</taxon>
        <taxon>Methanobacteriati</taxon>
        <taxon>Methanobacteriota</taxon>
        <taxon>Stenosarchaea group</taxon>
        <taxon>Halobacteria</taxon>
        <taxon>Halobacteriales</taxon>
        <taxon>Natrialbaceae</taxon>
        <taxon>Halovivax</taxon>
    </lineage>
</organism>
<feature type="domain" description="Tetrapyrrole methylase" evidence="8">
    <location>
        <begin position="8"/>
        <end position="224"/>
    </location>
</feature>
<dbReference type="Gene3D" id="3.40.1010.10">
    <property type="entry name" value="Cobalt-precorrin-4 Transmethylase, Domain 1"/>
    <property type="match status" value="1"/>
</dbReference>
<evidence type="ECO:0000256" key="1">
    <source>
        <dbReference type="ARBA" id="ARBA00011738"/>
    </source>
</evidence>
<comment type="subunit">
    <text evidence="1">Homodimer.</text>
</comment>
<dbReference type="Proteomes" id="UP001595846">
    <property type="component" value="Unassembled WGS sequence"/>
</dbReference>
<name>A0ABD5NUA7_9EURY</name>
<proteinExistence type="inferred from homology"/>
<dbReference type="CDD" id="cd11642">
    <property type="entry name" value="SUMT"/>
    <property type="match status" value="1"/>
</dbReference>
<dbReference type="GO" id="GO:0019354">
    <property type="term" value="P:siroheme biosynthetic process"/>
    <property type="evidence" value="ECO:0007669"/>
    <property type="project" value="UniProtKB-ARBA"/>
</dbReference>
<evidence type="ECO:0000256" key="2">
    <source>
        <dbReference type="ARBA" id="ARBA00012162"/>
    </source>
</evidence>
<dbReference type="AlphaFoldDB" id="A0ABD5NUA7"/>
<dbReference type="NCBIfam" id="TIGR01469">
    <property type="entry name" value="cobA_cysG_Cterm"/>
    <property type="match status" value="1"/>
</dbReference>
<dbReference type="PROSITE" id="PS00840">
    <property type="entry name" value="SUMT_2"/>
    <property type="match status" value="1"/>
</dbReference>
<dbReference type="InterPro" id="IPR014777">
    <property type="entry name" value="4pyrrole_Mease_sub1"/>
</dbReference>
<comment type="similarity">
    <text evidence="7">Belongs to the precorrin methyltransferase family.</text>
</comment>
<dbReference type="GO" id="GO:0032259">
    <property type="term" value="P:methylation"/>
    <property type="evidence" value="ECO:0007669"/>
    <property type="project" value="UniProtKB-KW"/>
</dbReference>
<keyword evidence="6" id="KW-0627">Porphyrin biosynthesis</keyword>
<dbReference type="FunFam" id="3.40.1010.10:FF:000001">
    <property type="entry name" value="Siroheme synthase"/>
    <property type="match status" value="1"/>
</dbReference>
<dbReference type="Pfam" id="PF00590">
    <property type="entry name" value="TP_methylase"/>
    <property type="match status" value="1"/>
</dbReference>